<dbReference type="AlphaFoldDB" id="A0A9D1QN66"/>
<sequence>MKFLVITGSAHQPGASTLLAEQLAAGAKEAGNDVETIDVGLHPVAPLHYDADNHLIPGDDRIEGLLDKMVSSDILAFATPMHYFGMSAQLKSVVDHMIERDQDLHGDKQAILLATADSDNFDPLKSEFKAIVDHMGWTYAGQVLAAHTYADHLRFYPQIAFELGKSFVASEAV</sequence>
<evidence type="ECO:0000259" key="3">
    <source>
        <dbReference type="Pfam" id="PF03358"/>
    </source>
</evidence>
<dbReference type="InterPro" id="IPR005025">
    <property type="entry name" value="FMN_Rdtase-like_dom"/>
</dbReference>
<dbReference type="PANTHER" id="PTHR43278:SF4">
    <property type="entry name" value="NAD(P)H-DEPENDENT FMN-CONTAINING OXIDOREDUCTASE YWQN-RELATED"/>
    <property type="match status" value="1"/>
</dbReference>
<reference evidence="4" key="2">
    <citation type="submission" date="2021-04" db="EMBL/GenBank/DDBJ databases">
        <authorList>
            <person name="Gilroy R."/>
        </authorList>
    </citation>
    <scope>NUCLEOTIDE SEQUENCE</scope>
    <source>
        <strain evidence="4">ChiHejej3B27-2180</strain>
    </source>
</reference>
<dbReference type="PANTHER" id="PTHR43278">
    <property type="entry name" value="NAD(P)H-DEPENDENT FMN-CONTAINING OXIDOREDUCTASE YWQN-RELATED"/>
    <property type="match status" value="1"/>
</dbReference>
<protein>
    <submittedName>
        <fullName evidence="4">Flavodoxin family protein</fullName>
    </submittedName>
</protein>
<name>A0A9D1QN66_9LACO</name>
<dbReference type="SUPFAM" id="SSF52218">
    <property type="entry name" value="Flavoproteins"/>
    <property type="match status" value="1"/>
</dbReference>
<evidence type="ECO:0000256" key="1">
    <source>
        <dbReference type="ARBA" id="ARBA00022630"/>
    </source>
</evidence>
<evidence type="ECO:0000313" key="5">
    <source>
        <dbReference type="Proteomes" id="UP000886878"/>
    </source>
</evidence>
<keyword evidence="2" id="KW-0288">FMN</keyword>
<keyword evidence="1" id="KW-0285">Flavoprotein</keyword>
<accession>A0A9D1QN66</accession>
<dbReference type="Proteomes" id="UP000886878">
    <property type="component" value="Unassembled WGS sequence"/>
</dbReference>
<dbReference type="EMBL" id="DXGK01000064">
    <property type="protein sequence ID" value="HIW70400.1"/>
    <property type="molecule type" value="Genomic_DNA"/>
</dbReference>
<dbReference type="GO" id="GO:0016491">
    <property type="term" value="F:oxidoreductase activity"/>
    <property type="evidence" value="ECO:0007669"/>
    <property type="project" value="InterPro"/>
</dbReference>
<evidence type="ECO:0000256" key="2">
    <source>
        <dbReference type="ARBA" id="ARBA00022643"/>
    </source>
</evidence>
<organism evidence="4 5">
    <name type="scientific">Candidatus Limosilactobacillus merdipullorum</name>
    <dbReference type="NCBI Taxonomy" id="2838653"/>
    <lineage>
        <taxon>Bacteria</taxon>
        <taxon>Bacillati</taxon>
        <taxon>Bacillota</taxon>
        <taxon>Bacilli</taxon>
        <taxon>Lactobacillales</taxon>
        <taxon>Lactobacillaceae</taxon>
        <taxon>Limosilactobacillus</taxon>
    </lineage>
</organism>
<gene>
    <name evidence="4" type="ORF">H9876_03335</name>
</gene>
<dbReference type="Pfam" id="PF03358">
    <property type="entry name" value="FMN_red"/>
    <property type="match status" value="1"/>
</dbReference>
<dbReference type="InterPro" id="IPR051796">
    <property type="entry name" value="ISF_SsuE-like"/>
</dbReference>
<reference evidence="4" key="1">
    <citation type="journal article" date="2021" name="PeerJ">
        <title>Extensive microbial diversity within the chicken gut microbiome revealed by metagenomics and culture.</title>
        <authorList>
            <person name="Gilroy R."/>
            <person name="Ravi A."/>
            <person name="Getino M."/>
            <person name="Pursley I."/>
            <person name="Horton D.L."/>
            <person name="Alikhan N.F."/>
            <person name="Baker D."/>
            <person name="Gharbi K."/>
            <person name="Hall N."/>
            <person name="Watson M."/>
            <person name="Adriaenssens E.M."/>
            <person name="Foster-Nyarko E."/>
            <person name="Jarju S."/>
            <person name="Secka A."/>
            <person name="Antonio M."/>
            <person name="Oren A."/>
            <person name="Chaudhuri R.R."/>
            <person name="La Ragione R."/>
            <person name="Hildebrand F."/>
            <person name="Pallen M.J."/>
        </authorList>
    </citation>
    <scope>NUCLEOTIDE SEQUENCE</scope>
    <source>
        <strain evidence="4">ChiHejej3B27-2180</strain>
    </source>
</reference>
<dbReference type="Gene3D" id="3.40.50.360">
    <property type="match status" value="1"/>
</dbReference>
<evidence type="ECO:0000313" key="4">
    <source>
        <dbReference type="EMBL" id="HIW70400.1"/>
    </source>
</evidence>
<comment type="caution">
    <text evidence="4">The sequence shown here is derived from an EMBL/GenBank/DDBJ whole genome shotgun (WGS) entry which is preliminary data.</text>
</comment>
<dbReference type="InterPro" id="IPR029039">
    <property type="entry name" value="Flavoprotein-like_sf"/>
</dbReference>
<proteinExistence type="predicted"/>
<feature type="domain" description="NADPH-dependent FMN reductase-like" evidence="3">
    <location>
        <begin position="1"/>
        <end position="148"/>
    </location>
</feature>